<dbReference type="AlphaFoldDB" id="C5FI71"/>
<dbReference type="GO" id="GO:0110155">
    <property type="term" value="P:NAD-cap decapping"/>
    <property type="evidence" value="ECO:0007669"/>
    <property type="project" value="EnsemblFungi"/>
</dbReference>
<keyword evidence="12" id="KW-1185">Reference proteome</keyword>
<dbReference type="GO" id="GO:0019677">
    <property type="term" value="P:NAD+ catabolic process"/>
    <property type="evidence" value="ECO:0007669"/>
    <property type="project" value="TreeGrafter"/>
</dbReference>
<comment type="cofactor">
    <cofactor evidence="1">
        <name>Mg(2+)</name>
        <dbReference type="ChEBI" id="CHEBI:18420"/>
    </cofactor>
</comment>
<dbReference type="VEuPathDB" id="FungiDB:MCYG_01870"/>
<dbReference type="InterPro" id="IPR020084">
    <property type="entry name" value="NUDIX_hydrolase_CS"/>
</dbReference>
<dbReference type="PROSITE" id="PS51462">
    <property type="entry name" value="NUDIX"/>
    <property type="match status" value="1"/>
</dbReference>
<dbReference type="Pfam" id="PF09297">
    <property type="entry name" value="Zn_ribbon_NUD"/>
    <property type="match status" value="1"/>
</dbReference>
<keyword evidence="6" id="KW-0378">Hydrolase</keyword>
<dbReference type="EMBL" id="DS995702">
    <property type="protein sequence ID" value="EEQ29051.1"/>
    <property type="molecule type" value="Genomic_DNA"/>
</dbReference>
<dbReference type="Pfam" id="PF09296">
    <property type="entry name" value="NUDIX-like"/>
    <property type="match status" value="1"/>
</dbReference>
<dbReference type="Pfam" id="PF00293">
    <property type="entry name" value="NUDIX"/>
    <property type="match status" value="1"/>
</dbReference>
<name>C5FI71_ARTOC</name>
<gene>
    <name evidence="11" type="ORF">MCYG_01870</name>
</gene>
<proteinExistence type="inferred from homology"/>
<keyword evidence="8" id="KW-0520">NAD</keyword>
<dbReference type="GO" id="GO:0046872">
    <property type="term" value="F:metal ion binding"/>
    <property type="evidence" value="ECO:0007669"/>
    <property type="project" value="UniProtKB-KW"/>
</dbReference>
<dbReference type="EC" id="3.6.1.22" evidence="4"/>
<comment type="similarity">
    <text evidence="3">Belongs to the Nudix hydrolase family. NudC subfamily.</text>
</comment>
<dbReference type="PANTHER" id="PTHR42904:SF6">
    <property type="entry name" value="NAD-CAPPED RNA HYDROLASE NUDT12"/>
    <property type="match status" value="1"/>
</dbReference>
<dbReference type="Gene3D" id="3.90.79.20">
    <property type="match status" value="1"/>
</dbReference>
<dbReference type="OMA" id="CNTRTTL"/>
<evidence type="ECO:0000256" key="6">
    <source>
        <dbReference type="ARBA" id="ARBA00022801"/>
    </source>
</evidence>
<keyword evidence="7" id="KW-0460">Magnesium</keyword>
<dbReference type="GO" id="GO:0005829">
    <property type="term" value="C:cytosol"/>
    <property type="evidence" value="ECO:0007669"/>
    <property type="project" value="TreeGrafter"/>
</dbReference>
<evidence type="ECO:0000256" key="4">
    <source>
        <dbReference type="ARBA" id="ARBA00012381"/>
    </source>
</evidence>
<dbReference type="InterPro" id="IPR000086">
    <property type="entry name" value="NUDIX_hydrolase_dom"/>
</dbReference>
<evidence type="ECO:0000256" key="2">
    <source>
        <dbReference type="ARBA" id="ARBA00001947"/>
    </source>
</evidence>
<dbReference type="InterPro" id="IPR050241">
    <property type="entry name" value="NAD-cap_RNA_hydrolase_NudC"/>
</dbReference>
<evidence type="ECO:0000256" key="8">
    <source>
        <dbReference type="ARBA" id="ARBA00023027"/>
    </source>
</evidence>
<dbReference type="OrthoDB" id="10249612at2759"/>
<evidence type="ECO:0000259" key="10">
    <source>
        <dbReference type="PROSITE" id="PS51462"/>
    </source>
</evidence>
<dbReference type="InterPro" id="IPR015376">
    <property type="entry name" value="Znr_NADH_PPase"/>
</dbReference>
<dbReference type="GeneID" id="9228987"/>
<dbReference type="InterPro" id="IPR049734">
    <property type="entry name" value="NudC-like_C"/>
</dbReference>
<evidence type="ECO:0000256" key="9">
    <source>
        <dbReference type="ARBA" id="ARBA00023679"/>
    </source>
</evidence>
<dbReference type="FunFam" id="3.90.79.10:FF:000042">
    <property type="entry name" value="Probable NADH pyrophosphatase"/>
    <property type="match status" value="1"/>
</dbReference>
<keyword evidence="5" id="KW-0479">Metal-binding</keyword>
<evidence type="ECO:0000256" key="3">
    <source>
        <dbReference type="ARBA" id="ARBA00009595"/>
    </source>
</evidence>
<evidence type="ECO:0000256" key="5">
    <source>
        <dbReference type="ARBA" id="ARBA00022723"/>
    </source>
</evidence>
<sequence>MSKDVMPNPAHIDADTLLSRKFGKETVNYFSSSPLNRVSFLRSDNLFLSSAIKHPSAKFLLFNQLAPLSQGPTQLYYASYQEIEAIVPLDIFDKPEKEIIEAYDSGKTAPLVVFLGLNESQAENGFIYKSYKGVPYFALDITPRGILEEKAKQIIGAMESKELTFNKARAITSLPSDDAAIYAQARQTIDWNVRNAFCGACGQKTISINAGSKRACPPTDLGLLQNGELTDSSRPPCHTRNAISNLSFPRTDPTVIVAVVSHDGEKVLLGRQKRYPPYWYSTLAGFIEPGESVEDAVRREVWEESGVIVSRVVIHSTQPWPYPANLMIGAIGQTAKPEDEVVNLDHDPELEEAKWFDIAEVQEALKYGVSSLAAPPPPGYKEGGLRLAPSTAIAYFLIEAAAKTELLGNQYLPRI</sequence>
<reference evidence="12" key="1">
    <citation type="journal article" date="2012" name="MBio">
        <title>Comparative genome analysis of Trichophyton rubrum and related dermatophytes reveals candidate genes involved in infection.</title>
        <authorList>
            <person name="Martinez D.A."/>
            <person name="Oliver B.G."/>
            <person name="Graeser Y."/>
            <person name="Goldberg J.M."/>
            <person name="Li W."/>
            <person name="Martinez-Rossi N.M."/>
            <person name="Monod M."/>
            <person name="Shelest E."/>
            <person name="Barton R.C."/>
            <person name="Birch E."/>
            <person name="Brakhage A.A."/>
            <person name="Chen Z."/>
            <person name="Gurr S.J."/>
            <person name="Heiman D."/>
            <person name="Heitman J."/>
            <person name="Kosti I."/>
            <person name="Rossi A."/>
            <person name="Saif S."/>
            <person name="Samalova M."/>
            <person name="Saunders C.W."/>
            <person name="Shea T."/>
            <person name="Summerbell R.C."/>
            <person name="Xu J."/>
            <person name="Young S."/>
            <person name="Zeng Q."/>
            <person name="Birren B.W."/>
            <person name="Cuomo C.A."/>
            <person name="White T.C."/>
        </authorList>
    </citation>
    <scope>NUCLEOTIDE SEQUENCE [LARGE SCALE GENOMIC DNA]</scope>
    <source>
        <strain evidence="12">ATCC MYA-4605 / CBS 113480</strain>
    </source>
</reference>
<dbReference type="CDD" id="cd03429">
    <property type="entry name" value="NUDIX_NADH_pyrophosphatase_Nudt13"/>
    <property type="match status" value="1"/>
</dbReference>
<dbReference type="SUPFAM" id="SSF55811">
    <property type="entry name" value="Nudix"/>
    <property type="match status" value="1"/>
</dbReference>
<dbReference type="GO" id="GO:0035529">
    <property type="term" value="F:NADH pyrophosphatase activity"/>
    <property type="evidence" value="ECO:0007669"/>
    <property type="project" value="TreeGrafter"/>
</dbReference>
<evidence type="ECO:0000256" key="1">
    <source>
        <dbReference type="ARBA" id="ARBA00001946"/>
    </source>
</evidence>
<dbReference type="RefSeq" id="XP_002848936.1">
    <property type="nucleotide sequence ID" value="XM_002848890.1"/>
</dbReference>
<dbReference type="Gene3D" id="3.90.79.10">
    <property type="entry name" value="Nucleoside Triphosphate Pyrophosphohydrolase"/>
    <property type="match status" value="1"/>
</dbReference>
<dbReference type="GO" id="GO:0005777">
    <property type="term" value="C:peroxisome"/>
    <property type="evidence" value="ECO:0007669"/>
    <property type="project" value="EnsemblFungi"/>
</dbReference>
<dbReference type="PROSITE" id="PS00893">
    <property type="entry name" value="NUDIX_BOX"/>
    <property type="match status" value="1"/>
</dbReference>
<evidence type="ECO:0000313" key="11">
    <source>
        <dbReference type="EMBL" id="EEQ29051.1"/>
    </source>
</evidence>
<dbReference type="InterPro" id="IPR015375">
    <property type="entry name" value="NADH_PPase-like_N"/>
</dbReference>
<dbReference type="PANTHER" id="PTHR42904">
    <property type="entry name" value="NUDIX HYDROLASE, NUDC SUBFAMILY"/>
    <property type="match status" value="1"/>
</dbReference>
<evidence type="ECO:0000313" key="12">
    <source>
        <dbReference type="Proteomes" id="UP000002035"/>
    </source>
</evidence>
<dbReference type="GO" id="GO:0000210">
    <property type="term" value="F:NAD+ diphosphatase activity"/>
    <property type="evidence" value="ECO:0007669"/>
    <property type="project" value="EnsemblFungi"/>
</dbReference>
<dbReference type="GO" id="GO:0006742">
    <property type="term" value="P:NADP+ catabolic process"/>
    <property type="evidence" value="ECO:0007669"/>
    <property type="project" value="TreeGrafter"/>
</dbReference>
<dbReference type="Proteomes" id="UP000002035">
    <property type="component" value="Unassembled WGS sequence"/>
</dbReference>
<protein>
    <recommendedName>
        <fullName evidence="4">NAD(+) diphosphatase</fullName>
        <ecNumber evidence="4">3.6.1.22</ecNumber>
    </recommendedName>
</protein>
<dbReference type="STRING" id="554155.C5FI71"/>
<dbReference type="eggNOG" id="KOG3084">
    <property type="taxonomic scope" value="Eukaryota"/>
</dbReference>
<dbReference type="HOGENOM" id="CLU_037162_0_2_1"/>
<comment type="catalytic activity">
    <reaction evidence="9">
        <text>a 5'-end NAD(+)-phospho-ribonucleoside in mRNA + H2O = a 5'-end phospho-adenosine-phospho-ribonucleoside in mRNA + beta-nicotinamide D-ribonucleotide + 2 H(+)</text>
        <dbReference type="Rhea" id="RHEA:60876"/>
        <dbReference type="Rhea" id="RHEA-COMP:15698"/>
        <dbReference type="Rhea" id="RHEA-COMP:15719"/>
        <dbReference type="ChEBI" id="CHEBI:14649"/>
        <dbReference type="ChEBI" id="CHEBI:15377"/>
        <dbReference type="ChEBI" id="CHEBI:15378"/>
        <dbReference type="ChEBI" id="CHEBI:144029"/>
        <dbReference type="ChEBI" id="CHEBI:144051"/>
    </reaction>
    <physiologicalReaction direction="left-to-right" evidence="9">
        <dbReference type="Rhea" id="RHEA:60877"/>
    </physiologicalReaction>
</comment>
<accession>C5FI71</accession>
<feature type="domain" description="Nudix hydrolase" evidence="10">
    <location>
        <begin position="249"/>
        <end position="386"/>
    </location>
</feature>
<comment type="cofactor">
    <cofactor evidence="2">
        <name>Zn(2+)</name>
        <dbReference type="ChEBI" id="CHEBI:29105"/>
    </cofactor>
</comment>
<evidence type="ECO:0000256" key="7">
    <source>
        <dbReference type="ARBA" id="ARBA00022842"/>
    </source>
</evidence>
<organism evidence="11 12">
    <name type="scientific">Arthroderma otae (strain ATCC MYA-4605 / CBS 113480)</name>
    <name type="common">Microsporum canis</name>
    <dbReference type="NCBI Taxonomy" id="554155"/>
    <lineage>
        <taxon>Eukaryota</taxon>
        <taxon>Fungi</taxon>
        <taxon>Dikarya</taxon>
        <taxon>Ascomycota</taxon>
        <taxon>Pezizomycotina</taxon>
        <taxon>Eurotiomycetes</taxon>
        <taxon>Eurotiomycetidae</taxon>
        <taxon>Onygenales</taxon>
        <taxon>Arthrodermataceae</taxon>
        <taxon>Microsporum</taxon>
    </lineage>
</organism>
<dbReference type="InterPro" id="IPR015797">
    <property type="entry name" value="NUDIX_hydrolase-like_dom_sf"/>
</dbReference>